<evidence type="ECO:0000313" key="8">
    <source>
        <dbReference type="Proteomes" id="UP000765802"/>
    </source>
</evidence>
<dbReference type="InterPro" id="IPR013766">
    <property type="entry name" value="Thioredoxin_domain"/>
</dbReference>
<dbReference type="CDD" id="cd02966">
    <property type="entry name" value="TlpA_like_family"/>
    <property type="match status" value="1"/>
</dbReference>
<keyword evidence="4" id="KW-0676">Redox-active center</keyword>
<reference evidence="7 8" key="1">
    <citation type="submission" date="2016-07" db="EMBL/GenBank/DDBJ databases">
        <title>Genome analysis of Flavihumibacter stibioxidans YS-17.</title>
        <authorList>
            <person name="Shi K."/>
            <person name="Han Y."/>
            <person name="Wang G."/>
        </authorList>
    </citation>
    <scope>NUCLEOTIDE SEQUENCE [LARGE SCALE GENOMIC DNA]</scope>
    <source>
        <strain evidence="7 8">YS-17</strain>
    </source>
</reference>
<feature type="domain" description="Thioredoxin" evidence="6">
    <location>
        <begin position="243"/>
        <end position="401"/>
    </location>
</feature>
<dbReference type="EMBL" id="MBUA01000027">
    <property type="protein sequence ID" value="MBC6492196.1"/>
    <property type="molecule type" value="Genomic_DNA"/>
</dbReference>
<feature type="chain" id="PRO_5047130406" description="Thioredoxin domain-containing protein" evidence="5">
    <location>
        <begin position="21"/>
        <end position="409"/>
    </location>
</feature>
<keyword evidence="2" id="KW-0201">Cytochrome c-type biogenesis</keyword>
<evidence type="ECO:0000256" key="1">
    <source>
        <dbReference type="ARBA" id="ARBA00004196"/>
    </source>
</evidence>
<dbReference type="RefSeq" id="WP_246456971.1">
    <property type="nucleotide sequence ID" value="NZ_JBHULF010000006.1"/>
</dbReference>
<gene>
    <name evidence="7" type="ORF">BC349_14130</name>
</gene>
<evidence type="ECO:0000256" key="2">
    <source>
        <dbReference type="ARBA" id="ARBA00022748"/>
    </source>
</evidence>
<accession>A0ABR7MB02</accession>
<dbReference type="PROSITE" id="PS51352">
    <property type="entry name" value="THIOREDOXIN_2"/>
    <property type="match status" value="1"/>
</dbReference>
<dbReference type="InterPro" id="IPR013740">
    <property type="entry name" value="Redoxin"/>
</dbReference>
<dbReference type="Proteomes" id="UP000765802">
    <property type="component" value="Unassembled WGS sequence"/>
</dbReference>
<dbReference type="Gene3D" id="3.40.30.10">
    <property type="entry name" value="Glutaredoxin"/>
    <property type="match status" value="1"/>
</dbReference>
<evidence type="ECO:0000313" key="7">
    <source>
        <dbReference type="EMBL" id="MBC6492196.1"/>
    </source>
</evidence>
<protein>
    <recommendedName>
        <fullName evidence="6">Thioredoxin domain-containing protein</fullName>
    </recommendedName>
</protein>
<evidence type="ECO:0000256" key="5">
    <source>
        <dbReference type="SAM" id="SignalP"/>
    </source>
</evidence>
<name>A0ABR7MB02_9BACT</name>
<keyword evidence="8" id="KW-1185">Reference proteome</keyword>
<proteinExistence type="predicted"/>
<sequence>MRMLSVFLAAIFLVSANLDAQTLKSGLWKGQLLRADGHHIVFNFDVSYHNRRPVIRIHNAQERLEVRQINLKGDSVFIEMPFFEASFALELQADGSLRGNWIKGTAGNNLVMPFMAKYGKEPRFLPGAPPRFRVSGKWELEIIRPNGTTRPAIAELEQKGSRLTGTILTPTGDYRYLDGIVKGDSLFLSTFNGSHVYFISAGIKDENTISGGGIYAGPTTVEKLSGRRNDSAGLSREAFAIHVKPGAGPLDFRFPDLDGNMVGIRDERFQNKVVIIQLMGSWCPNCMDETNFLSAYYKKNFTRGLEIISLAYEYSTDVERSRKSLKKLQQRFAVTYPMLITGVTSSDTLRTEKTLPQLSPIKAFPSLIFIGRDGGVKKVHSGFYGPATGDQYTNFIKEFEDTVESLLKD</sequence>
<dbReference type="Pfam" id="PF08534">
    <property type="entry name" value="Redoxin"/>
    <property type="match status" value="1"/>
</dbReference>
<dbReference type="PANTHER" id="PTHR42852">
    <property type="entry name" value="THIOL:DISULFIDE INTERCHANGE PROTEIN DSBE"/>
    <property type="match status" value="1"/>
</dbReference>
<organism evidence="7 8">
    <name type="scientific">Flavihumibacter stibioxidans</name>
    <dbReference type="NCBI Taxonomy" id="1834163"/>
    <lineage>
        <taxon>Bacteria</taxon>
        <taxon>Pseudomonadati</taxon>
        <taxon>Bacteroidota</taxon>
        <taxon>Chitinophagia</taxon>
        <taxon>Chitinophagales</taxon>
        <taxon>Chitinophagaceae</taxon>
        <taxon>Flavihumibacter</taxon>
    </lineage>
</organism>
<comment type="caution">
    <text evidence="7">The sequence shown here is derived from an EMBL/GenBank/DDBJ whole genome shotgun (WGS) entry which is preliminary data.</text>
</comment>
<feature type="signal peptide" evidence="5">
    <location>
        <begin position="1"/>
        <end position="20"/>
    </location>
</feature>
<keyword evidence="3" id="KW-1015">Disulfide bond</keyword>
<evidence type="ECO:0000256" key="4">
    <source>
        <dbReference type="ARBA" id="ARBA00023284"/>
    </source>
</evidence>
<evidence type="ECO:0000256" key="3">
    <source>
        <dbReference type="ARBA" id="ARBA00023157"/>
    </source>
</evidence>
<dbReference type="InterPro" id="IPR036249">
    <property type="entry name" value="Thioredoxin-like_sf"/>
</dbReference>
<dbReference type="InterPro" id="IPR050553">
    <property type="entry name" value="Thioredoxin_ResA/DsbE_sf"/>
</dbReference>
<comment type="subcellular location">
    <subcellularLocation>
        <location evidence="1">Cell envelope</location>
    </subcellularLocation>
</comment>
<keyword evidence="5" id="KW-0732">Signal</keyword>
<dbReference type="PANTHER" id="PTHR42852:SF6">
    <property type="entry name" value="THIOL:DISULFIDE INTERCHANGE PROTEIN DSBE"/>
    <property type="match status" value="1"/>
</dbReference>
<dbReference type="SUPFAM" id="SSF52833">
    <property type="entry name" value="Thioredoxin-like"/>
    <property type="match status" value="1"/>
</dbReference>
<evidence type="ECO:0000259" key="6">
    <source>
        <dbReference type="PROSITE" id="PS51352"/>
    </source>
</evidence>